<feature type="domain" description="Glycoside hydrolase family 38 central" evidence="5">
    <location>
        <begin position="297"/>
        <end position="370"/>
    </location>
</feature>
<dbReference type="EMBL" id="AP023368">
    <property type="protein sequence ID" value="BCK00303.1"/>
    <property type="molecule type" value="Genomic_DNA"/>
</dbReference>
<reference evidence="6 7" key="2">
    <citation type="submission" date="2020-08" db="EMBL/GenBank/DDBJ databases">
        <authorList>
            <person name="Ueki A."/>
            <person name="Tonouchi A."/>
        </authorList>
    </citation>
    <scope>NUCLEOTIDE SEQUENCE [LARGE SCALE GENOMIC DNA]</scope>
    <source>
        <strain evidence="6 7">CTTW</strain>
    </source>
</reference>
<reference evidence="6 7" key="1">
    <citation type="submission" date="2020-08" db="EMBL/GenBank/DDBJ databases">
        <title>Draft genome sequencing of an Anaerocolumna strain isolated from anoxic soil subjected to BSD treatment.</title>
        <authorList>
            <person name="Uek A."/>
            <person name="Tonouchi A."/>
        </authorList>
    </citation>
    <scope>NUCLEOTIDE SEQUENCE [LARGE SCALE GENOMIC DNA]</scope>
    <source>
        <strain evidence="6 7">CTTW</strain>
    </source>
</reference>
<dbReference type="Gene3D" id="2.70.98.30">
    <property type="entry name" value="Golgi alpha-mannosidase II, domain 4"/>
    <property type="match status" value="1"/>
</dbReference>
<accession>A0A7I8DPT7</accession>
<dbReference type="InterPro" id="IPR041509">
    <property type="entry name" value="GH38_beta-1"/>
</dbReference>
<dbReference type="GO" id="GO:0009313">
    <property type="term" value="P:oligosaccharide catabolic process"/>
    <property type="evidence" value="ECO:0007669"/>
    <property type="project" value="TreeGrafter"/>
</dbReference>
<dbReference type="SMART" id="SM00872">
    <property type="entry name" value="Alpha-mann_mid"/>
    <property type="match status" value="1"/>
</dbReference>
<dbReference type="Pfam" id="PF01074">
    <property type="entry name" value="Glyco_hydro_38N"/>
    <property type="match status" value="1"/>
</dbReference>
<dbReference type="CDD" id="cd10814">
    <property type="entry name" value="GH38N_AMII_SpGH38_like"/>
    <property type="match status" value="1"/>
</dbReference>
<dbReference type="GO" id="GO:0046872">
    <property type="term" value="F:metal ion binding"/>
    <property type="evidence" value="ECO:0007669"/>
    <property type="project" value="UniProtKB-KW"/>
</dbReference>
<dbReference type="InterPro" id="IPR037094">
    <property type="entry name" value="Glyco_hydro_38_cen_sf"/>
</dbReference>
<sequence length="901" mass="103170">MRKKTVHIISHSHWDREWYMPFEKHRLKLIDLIDDCLELFEHSEGFKSFHLDGQCIVLDDYLEIKPEMKDLITKNIKEGKFHIGPWYILQDEFLTSGESNVRNLLVGIEEAKEYGGLARIGYFPDAFGNAGQMPQLLKQAGMEAVVFGRGVKPVGFNNLVEKTGDYESLYSEMQWNSPDGSGLLGVLFANWYNNGAEIPAEEEEAKVFWDNRLEDVIRYASTEHLLFMNGCDHQPVQKDLERAIATANRLYPDYEFVHSDFEHYVQCIKEVQDNNLSVVTGELTSQMTDGWTTLVNTTSSRNYIKQLNRENEVLLQNLSEPLAVFAAQSGKAYPHAVLKYAWKTLMQNHPHDSICGCSLDEVHREMEGRYYKSMQVAEELIKESMRHVGSDINTIALEGQEAYPFMVFNTTGWSRNSVISVILDIERKYDQSLNEAYDDMKALKIKQFVLVDNNGIEIPCRMEDAGVRFGYDLPEDKFRQPYMARSVKVSFEACKVPAMGYKVYTLVSKKTPVIQRETLVIPNGMENEYLKVTLNEDGTIDLLEKSSGKSYGHICYYEDTGDIGNEYIYRQPNGDKAIVSKDYSCTVELIEDEPYRAGYKVTQIINIPEAATETLQEEIQSMADVKIRRAQRNSRIMPLEITTYLSLEKHGRGVKVRTEFDNRMKDHRLRVIIPTGIEADYHFADSVFEIVERPNKHYQGWTNPSGCEHQQCFAGIKDEKAGVLAANNGLYEYEILPEQNNAIALTLLRAVGELGDWGVFLTPDAQVQRKCSASFEIIPFNVTDIESDPAAEAYQFQVPMLTCQISVQEGSLPLQYSYLEWEGKGIYLTGLKRKNGGEDTIIRWFNGTGRDSHLMFRASKKFKYYKSNIVEEHLEELTGEEEIIKLKVRPYEIVTIGMEEI</sequence>
<dbReference type="Pfam" id="PF18438">
    <property type="entry name" value="Glyco_hydro_38"/>
    <property type="match status" value="1"/>
</dbReference>
<keyword evidence="2" id="KW-0479">Metal-binding</keyword>
<dbReference type="Proteomes" id="UP000515703">
    <property type="component" value="Chromosome"/>
</dbReference>
<dbReference type="GO" id="GO:0004559">
    <property type="term" value="F:alpha-mannosidase activity"/>
    <property type="evidence" value="ECO:0007669"/>
    <property type="project" value="InterPro"/>
</dbReference>
<comment type="similarity">
    <text evidence="1">Belongs to the glycosyl hydrolase 38 family.</text>
</comment>
<dbReference type="PANTHER" id="PTHR46017">
    <property type="entry name" value="ALPHA-MANNOSIDASE 2C1"/>
    <property type="match status" value="1"/>
</dbReference>
<dbReference type="Pfam" id="PF07748">
    <property type="entry name" value="Glyco_hydro_38C"/>
    <property type="match status" value="1"/>
</dbReference>
<evidence type="ECO:0000256" key="1">
    <source>
        <dbReference type="ARBA" id="ARBA00009792"/>
    </source>
</evidence>
<dbReference type="KEGG" id="acht:bsdcttw_33430"/>
<dbReference type="Gene3D" id="2.60.40.2210">
    <property type="match status" value="1"/>
</dbReference>
<dbReference type="RefSeq" id="WP_185255991.1">
    <property type="nucleotide sequence ID" value="NZ_AP023368.1"/>
</dbReference>
<evidence type="ECO:0000313" key="6">
    <source>
        <dbReference type="EMBL" id="BCK00303.1"/>
    </source>
</evidence>
<dbReference type="GO" id="GO:0030246">
    <property type="term" value="F:carbohydrate binding"/>
    <property type="evidence" value="ECO:0007669"/>
    <property type="project" value="InterPro"/>
</dbReference>
<dbReference type="SUPFAM" id="SSF74650">
    <property type="entry name" value="Galactose mutarotase-like"/>
    <property type="match status" value="1"/>
</dbReference>
<dbReference type="Gene3D" id="2.60.40.2220">
    <property type="match status" value="1"/>
</dbReference>
<dbReference type="InterPro" id="IPR028995">
    <property type="entry name" value="Glyco_hydro_57/38_cen_sf"/>
</dbReference>
<dbReference type="SUPFAM" id="SSF88713">
    <property type="entry name" value="Glycoside hydrolase/deacetylase"/>
    <property type="match status" value="1"/>
</dbReference>
<dbReference type="Gene3D" id="3.20.110.10">
    <property type="entry name" value="Glycoside hydrolase 38, N terminal domain"/>
    <property type="match status" value="1"/>
</dbReference>
<dbReference type="Pfam" id="PF09261">
    <property type="entry name" value="Alpha-mann_mid"/>
    <property type="match status" value="1"/>
</dbReference>
<keyword evidence="7" id="KW-1185">Reference proteome</keyword>
<dbReference type="InterPro" id="IPR011330">
    <property type="entry name" value="Glyco_hydro/deAcase_b/a-brl"/>
</dbReference>
<dbReference type="SUPFAM" id="SSF88688">
    <property type="entry name" value="Families 57/38 glycoside transferase middle domain"/>
    <property type="match status" value="1"/>
</dbReference>
<proteinExistence type="inferred from homology"/>
<dbReference type="InterPro" id="IPR011013">
    <property type="entry name" value="Gal_mutarotase_sf_dom"/>
</dbReference>
<evidence type="ECO:0000256" key="3">
    <source>
        <dbReference type="ARBA" id="ARBA00022801"/>
    </source>
</evidence>
<dbReference type="Gene3D" id="1.20.1270.50">
    <property type="entry name" value="Glycoside hydrolase family 38, central domain"/>
    <property type="match status" value="1"/>
</dbReference>
<dbReference type="GO" id="GO:0006013">
    <property type="term" value="P:mannose metabolic process"/>
    <property type="evidence" value="ECO:0007669"/>
    <property type="project" value="InterPro"/>
</dbReference>
<dbReference type="InterPro" id="IPR027291">
    <property type="entry name" value="Glyco_hydro_38_N_sf"/>
</dbReference>
<dbReference type="PANTHER" id="PTHR46017:SF2">
    <property type="entry name" value="MANNOSYLGLYCERATE HYDROLASE"/>
    <property type="match status" value="1"/>
</dbReference>
<evidence type="ECO:0000256" key="2">
    <source>
        <dbReference type="ARBA" id="ARBA00022723"/>
    </source>
</evidence>
<evidence type="ECO:0000259" key="5">
    <source>
        <dbReference type="SMART" id="SM00872"/>
    </source>
</evidence>
<protein>
    <submittedName>
        <fullName evidence="6">Alpha-mannosidase</fullName>
    </submittedName>
</protein>
<evidence type="ECO:0000256" key="4">
    <source>
        <dbReference type="ARBA" id="ARBA00023295"/>
    </source>
</evidence>
<dbReference type="InterPro" id="IPR041147">
    <property type="entry name" value="GH38_C"/>
</dbReference>
<keyword evidence="4" id="KW-0326">Glycosidase</keyword>
<dbReference type="Pfam" id="PF17677">
    <property type="entry name" value="Glyco_hydro38C2"/>
    <property type="match status" value="1"/>
</dbReference>
<keyword evidence="3" id="KW-0378">Hydrolase</keyword>
<name>A0A7I8DPT7_9FIRM</name>
<dbReference type="AlphaFoldDB" id="A0A7I8DPT7"/>
<organism evidence="6 7">
    <name type="scientific">Anaerocolumna chitinilytica</name>
    <dbReference type="NCBI Taxonomy" id="1727145"/>
    <lineage>
        <taxon>Bacteria</taxon>
        <taxon>Bacillati</taxon>
        <taxon>Bacillota</taxon>
        <taxon>Clostridia</taxon>
        <taxon>Lachnospirales</taxon>
        <taxon>Lachnospiraceae</taxon>
        <taxon>Anaerocolumna</taxon>
    </lineage>
</organism>
<gene>
    <name evidence="6" type="ORF">bsdcttw_33430</name>
</gene>
<dbReference type="InterPro" id="IPR011682">
    <property type="entry name" value="Glyco_hydro_38_C"/>
</dbReference>
<dbReference type="InterPro" id="IPR015341">
    <property type="entry name" value="Glyco_hydro_38_cen"/>
</dbReference>
<dbReference type="InterPro" id="IPR000602">
    <property type="entry name" value="Glyco_hydro_38_N"/>
</dbReference>
<evidence type="ECO:0000313" key="7">
    <source>
        <dbReference type="Proteomes" id="UP000515703"/>
    </source>
</evidence>